<feature type="compositionally biased region" description="Gly residues" evidence="1">
    <location>
        <begin position="110"/>
        <end position="123"/>
    </location>
</feature>
<dbReference type="EMBL" id="MK820646">
    <property type="protein sequence ID" value="QDZ38052.1"/>
    <property type="molecule type" value="Genomic_DNA"/>
</dbReference>
<feature type="compositionally biased region" description="Pro residues" evidence="1">
    <location>
        <begin position="75"/>
        <end position="84"/>
    </location>
</feature>
<feature type="domain" description="Hepatitis TT virus Orf2/Gyrovirus Vp2 N-terminal" evidence="2">
    <location>
        <begin position="40"/>
        <end position="86"/>
    </location>
</feature>
<proteinExistence type="predicted"/>
<dbReference type="InterPro" id="IPR004118">
    <property type="entry name" value="HEV_TT_vir_Orf2/Gyrovir_Vp2_N"/>
</dbReference>
<evidence type="ECO:0000256" key="1">
    <source>
        <dbReference type="SAM" id="MobiDB-lite"/>
    </source>
</evidence>
<accession>A0A5B8NI91</accession>
<protein>
    <submittedName>
        <fullName evidence="3">ORF2</fullName>
    </submittedName>
</protein>
<feature type="region of interest" description="Disordered" evidence="1">
    <location>
        <begin position="72"/>
        <end position="130"/>
    </location>
</feature>
<organism evidence="3">
    <name type="scientific">Torque teno virus</name>
    <dbReference type="NCBI Taxonomy" id="68887"/>
    <lineage>
        <taxon>Viruses</taxon>
        <taxon>Monodnaviria</taxon>
        <taxon>Shotokuvirae</taxon>
        <taxon>Commensaviricota</taxon>
        <taxon>Cardeaviricetes</taxon>
        <taxon>Sanitavirales</taxon>
        <taxon>Anelloviridae</taxon>
    </lineage>
</organism>
<dbReference type="Pfam" id="PF02957">
    <property type="entry name" value="TT_ORF2-like"/>
    <property type="match status" value="1"/>
</dbReference>
<evidence type="ECO:0000259" key="2">
    <source>
        <dbReference type="Pfam" id="PF02957"/>
    </source>
</evidence>
<name>A0A5B8NI91_9VIRU</name>
<sequence length="148" mass="15848">MFLGRLYRKKRALSLLRVRAPETKPPAMSWRPPVHNPNGIERNLWEAFFRMHASACGCGDLVGHLTVLAGRYGAPPRPPAPGAPRPQIRRQLALPAPPADPQQANPVWPGGDGGEDGAGGPAAGGAVADAEYQEDELNALFDAVEQEE</sequence>
<reference evidence="3" key="1">
    <citation type="submission" date="2019-04" db="EMBL/GenBank/DDBJ databases">
        <authorList>
            <person name="Elesinnla A.R."/>
            <person name="Adeleye I.A."/>
            <person name="Ayolabi C.I."/>
            <person name="Bessong P.O."/>
        </authorList>
    </citation>
    <scope>NUCLEOTIDE SEQUENCE</scope>
    <source>
        <strain evidence="3">BD67</strain>
    </source>
</reference>
<evidence type="ECO:0000313" key="3">
    <source>
        <dbReference type="EMBL" id="QDZ38052.1"/>
    </source>
</evidence>